<dbReference type="Gene3D" id="3.30.530.20">
    <property type="match status" value="1"/>
</dbReference>
<dbReference type="Pfam" id="PF10604">
    <property type="entry name" value="Polyketide_cyc2"/>
    <property type="match status" value="1"/>
</dbReference>
<evidence type="ECO:0000256" key="1">
    <source>
        <dbReference type="SAM" id="Phobius"/>
    </source>
</evidence>
<evidence type="ECO:0000313" key="2">
    <source>
        <dbReference type="EMBL" id="CAB4323473.1"/>
    </source>
</evidence>
<evidence type="ECO:0000313" key="3">
    <source>
        <dbReference type="EMBL" id="CAB4951107.1"/>
    </source>
</evidence>
<keyword evidence="1" id="KW-1133">Transmembrane helix</keyword>
<dbReference type="SUPFAM" id="SSF55961">
    <property type="entry name" value="Bet v1-like"/>
    <property type="match status" value="1"/>
</dbReference>
<reference evidence="2" key="1">
    <citation type="submission" date="2020-05" db="EMBL/GenBank/DDBJ databases">
        <authorList>
            <person name="Chiriac C."/>
            <person name="Salcher M."/>
            <person name="Ghai R."/>
            <person name="Kavagutti S V."/>
        </authorList>
    </citation>
    <scope>NUCLEOTIDE SEQUENCE</scope>
</reference>
<accession>A0A6J5YC63</accession>
<dbReference type="AlphaFoldDB" id="A0A6J5YC63"/>
<sequence>MAGITVGTTIDATPEQVWEVVRVVADHVDWMHDAVAIRFTSESTSGVGTTFDCDTKVGPFRLTDQMEITRWEDARVMGVRHVGMVTGTGEFTLVPTPPGRTEFIWREKLTFPWWMGGPIGATVGGVFLKLIWKRNLRGLKAIIESRSTSIN</sequence>
<proteinExistence type="predicted"/>
<protein>
    <submittedName>
        <fullName evidence="2">Unannotated protein</fullName>
    </submittedName>
</protein>
<gene>
    <name evidence="2" type="ORF">UFOPK1392_01228</name>
    <name evidence="3" type="ORF">UFOPK3733_01881</name>
</gene>
<keyword evidence="1" id="KW-0472">Membrane</keyword>
<dbReference type="InterPro" id="IPR019587">
    <property type="entry name" value="Polyketide_cyclase/dehydratase"/>
</dbReference>
<keyword evidence="1" id="KW-0812">Transmembrane</keyword>
<name>A0A6J5YC63_9ZZZZ</name>
<feature type="transmembrane region" description="Helical" evidence="1">
    <location>
        <begin position="111"/>
        <end position="132"/>
    </location>
</feature>
<dbReference type="EMBL" id="CAFBNC010000126">
    <property type="protein sequence ID" value="CAB4951107.1"/>
    <property type="molecule type" value="Genomic_DNA"/>
</dbReference>
<organism evidence="2">
    <name type="scientific">freshwater metagenome</name>
    <dbReference type="NCBI Taxonomy" id="449393"/>
    <lineage>
        <taxon>unclassified sequences</taxon>
        <taxon>metagenomes</taxon>
        <taxon>ecological metagenomes</taxon>
    </lineage>
</organism>
<dbReference type="InterPro" id="IPR023393">
    <property type="entry name" value="START-like_dom_sf"/>
</dbReference>
<dbReference type="EMBL" id="CAEMXZ010000047">
    <property type="protein sequence ID" value="CAB4323473.1"/>
    <property type="molecule type" value="Genomic_DNA"/>
</dbReference>